<feature type="transmembrane region" description="Helical" evidence="1">
    <location>
        <begin position="234"/>
        <end position="257"/>
    </location>
</feature>
<dbReference type="PANTHER" id="PTHR38848:SF3">
    <property type="entry name" value="G-PROTEIN COUPLED RECEPTORS FAMILY 3 PROFILE DOMAIN-CONTAINING PROTEIN"/>
    <property type="match status" value="1"/>
</dbReference>
<evidence type="ECO:0008006" key="4">
    <source>
        <dbReference type="Google" id="ProtNLM"/>
    </source>
</evidence>
<feature type="transmembrane region" description="Helical" evidence="1">
    <location>
        <begin position="172"/>
        <end position="192"/>
    </location>
</feature>
<evidence type="ECO:0000256" key="1">
    <source>
        <dbReference type="SAM" id="Phobius"/>
    </source>
</evidence>
<proteinExistence type="predicted"/>
<evidence type="ECO:0000313" key="2">
    <source>
        <dbReference type="EMBL" id="CAE6364219.1"/>
    </source>
</evidence>
<protein>
    <recommendedName>
        <fullName evidence="4">Transmembrane protein</fullName>
    </recommendedName>
</protein>
<reference evidence="2" key="1">
    <citation type="submission" date="2021-01" db="EMBL/GenBank/DDBJ databases">
        <authorList>
            <person name="Kaushik A."/>
        </authorList>
    </citation>
    <scope>NUCLEOTIDE SEQUENCE</scope>
    <source>
        <strain evidence="2">AG1-1C</strain>
    </source>
</reference>
<dbReference type="EMBL" id="CAJMWS010000104">
    <property type="protein sequence ID" value="CAE6364219.1"/>
    <property type="molecule type" value="Genomic_DNA"/>
</dbReference>
<feature type="transmembrane region" description="Helical" evidence="1">
    <location>
        <begin position="89"/>
        <end position="109"/>
    </location>
</feature>
<accession>A0A8H2WCP1</accession>
<organism evidence="2 3">
    <name type="scientific">Rhizoctonia solani</name>
    <dbReference type="NCBI Taxonomy" id="456999"/>
    <lineage>
        <taxon>Eukaryota</taxon>
        <taxon>Fungi</taxon>
        <taxon>Dikarya</taxon>
        <taxon>Basidiomycota</taxon>
        <taxon>Agaricomycotina</taxon>
        <taxon>Agaricomycetes</taxon>
        <taxon>Cantharellales</taxon>
        <taxon>Ceratobasidiaceae</taxon>
        <taxon>Rhizoctonia</taxon>
    </lineage>
</organism>
<keyword evidence="1" id="KW-0472">Membrane</keyword>
<feature type="transmembrane region" description="Helical" evidence="1">
    <location>
        <begin position="129"/>
        <end position="152"/>
    </location>
</feature>
<evidence type="ECO:0000313" key="3">
    <source>
        <dbReference type="Proteomes" id="UP000663846"/>
    </source>
</evidence>
<feature type="transmembrane region" description="Helical" evidence="1">
    <location>
        <begin position="12"/>
        <end position="35"/>
    </location>
</feature>
<gene>
    <name evidence="2" type="ORF">RDB_LOCUS21700</name>
</gene>
<comment type="caution">
    <text evidence="2">The sequence shown here is derived from an EMBL/GenBank/DDBJ whole genome shotgun (WGS) entry which is preliminary data.</text>
</comment>
<feature type="transmembrane region" description="Helical" evidence="1">
    <location>
        <begin position="204"/>
        <end position="228"/>
    </location>
</feature>
<name>A0A8H2WCP1_9AGAM</name>
<keyword evidence="1" id="KW-0812">Transmembrane</keyword>
<keyword evidence="1" id="KW-1133">Transmembrane helix</keyword>
<sequence length="348" mass="38334">MDAKLPSEPSGAMLNLSALAYLLGITVITWCITQIAQKYSLWTKKAWRAMPWPRLCFLLVLVDSWLYLITTGVVIHGAPWQHGPHRCSLGIILCLLLYGTEKVLIYLCLTEKVRAVWSASHRRWRSPIYLFCVSLLLPLLVMLGGVIIPQAVHYVHNGYCVIGIDQVSSVFLLTYDTSINLFLTGMFVIPLARASIRSAWLKTVAIRSTVASLISLVMTAANAVIVYALDGNETIWFCFGACAIDVVVNATVLYWALQGPEESSDSQGRSVYFSPIGEIPSFQPGTIHTVITSRDLPRTSCDSSQRGSASENTAAASSVCVSTLQKPEPIAQKTEHTDLFLHHSSERC</sequence>
<dbReference type="AlphaFoldDB" id="A0A8H2WCP1"/>
<feature type="transmembrane region" description="Helical" evidence="1">
    <location>
        <begin position="55"/>
        <end position="77"/>
    </location>
</feature>
<dbReference type="Proteomes" id="UP000663846">
    <property type="component" value="Unassembled WGS sequence"/>
</dbReference>
<dbReference type="PANTHER" id="PTHR38848">
    <property type="entry name" value="G-PROTEIN COUPLED RECEPTORS FAMILY 3 PROFILE DOMAIN-CONTAINING PROTEIN"/>
    <property type="match status" value="1"/>
</dbReference>